<reference evidence="6" key="1">
    <citation type="submission" date="2020-04" db="EMBL/GenBank/DDBJ databases">
        <title>Ralstonia solanacearum UW576, UW763, UW773, and UW774.</title>
        <authorList>
            <person name="Steidl O."/>
            <person name="Truchon A."/>
            <person name="Allen C."/>
        </authorList>
    </citation>
    <scope>NUCLEOTIDE SEQUENCE [LARGE SCALE GENOMIC DNA]</scope>
    <source>
        <strain evidence="6">UW774</strain>
    </source>
</reference>
<dbReference type="GO" id="GO:0050660">
    <property type="term" value="F:flavin adenine dinucleotide binding"/>
    <property type="evidence" value="ECO:0007669"/>
    <property type="project" value="InterPro"/>
</dbReference>
<dbReference type="InterPro" id="IPR037069">
    <property type="entry name" value="AcylCoA_DH/ox_N_sf"/>
</dbReference>
<proteinExistence type="predicted"/>
<dbReference type="Gene3D" id="1.20.140.10">
    <property type="entry name" value="Butyryl-CoA Dehydrogenase, subunit A, domain 3"/>
    <property type="match status" value="1"/>
</dbReference>
<evidence type="ECO:0000259" key="3">
    <source>
        <dbReference type="Pfam" id="PF02770"/>
    </source>
</evidence>
<keyword evidence="2" id="KW-1133">Transmembrane helix</keyword>
<keyword evidence="2" id="KW-0472">Membrane</keyword>
<dbReference type="PANTHER" id="PTHR43884:SF12">
    <property type="entry name" value="ISOVALERYL-COA DEHYDROGENASE, MITOCHONDRIAL-RELATED"/>
    <property type="match status" value="1"/>
</dbReference>
<dbReference type="SUPFAM" id="SSF56645">
    <property type="entry name" value="Acyl-CoA dehydrogenase NM domain-like"/>
    <property type="match status" value="1"/>
</dbReference>
<keyword evidence="2" id="KW-0812">Transmembrane</keyword>
<dbReference type="InterPro" id="IPR013786">
    <property type="entry name" value="AcylCoA_DH/ox_N"/>
</dbReference>
<dbReference type="SUPFAM" id="SSF47203">
    <property type="entry name" value="Acyl-CoA dehydrogenase C-terminal domain-like"/>
    <property type="match status" value="1"/>
</dbReference>
<dbReference type="Gene3D" id="1.10.540.10">
    <property type="entry name" value="Acyl-CoA dehydrogenase/oxidase, N-terminal domain"/>
    <property type="match status" value="1"/>
</dbReference>
<feature type="transmembrane region" description="Helical" evidence="2">
    <location>
        <begin position="237"/>
        <end position="256"/>
    </location>
</feature>
<dbReference type="GO" id="GO:0008470">
    <property type="term" value="F:3-methylbutanoyl-CoA dehydrogenase activity"/>
    <property type="evidence" value="ECO:0007669"/>
    <property type="project" value="TreeGrafter"/>
</dbReference>
<organism evidence="5 6">
    <name type="scientific">Ralstonia solanacearum</name>
    <name type="common">Pseudomonas solanacearum</name>
    <dbReference type="NCBI Taxonomy" id="305"/>
    <lineage>
        <taxon>Bacteria</taxon>
        <taxon>Pseudomonadati</taxon>
        <taxon>Pseudomonadota</taxon>
        <taxon>Betaproteobacteria</taxon>
        <taxon>Burkholderiales</taxon>
        <taxon>Burkholderiaceae</taxon>
        <taxon>Ralstonia</taxon>
        <taxon>Ralstonia solanacearum species complex</taxon>
    </lineage>
</organism>
<dbReference type="AlphaFoldDB" id="A0AA92QAM4"/>
<feature type="domain" description="Acyl-CoA dehydrogenase/oxidase N-terminal" evidence="4">
    <location>
        <begin position="28"/>
        <end position="95"/>
    </location>
</feature>
<sequence length="404" mass="43420">MSIEAIVNSIWPTVDNLIPPIVFSEVAEMAAAQEDSFVERASGLLGRHGYFGLPVPACFGGAGASVLVCCAIQARLAQADAGLALGMNMHLFSVGVILEQWRGKKDLSWALLEAVATQKRLIASAFAEPGLGGSILRSTCRAERVSGGYVVNGIKTPCSMVGRSDLICLQMVSTEPREDNLLVALIPTNSEGLTVRRTWSAMGMAHSESDTLKMENVFIPDDLVFYKTRAGQDDDPVFVWSLCWFAVTAVASYLGIAGKALQMTAAHLARANYSGGKRSRASYPEFQTGLGAVVDRYLLLANACKNVARAMDERQDPPQVVLASALSLRSSAVDVARSMADLSELCGGMSYGQQSPLAALWKDAQAILYHPPTRLVCHEMLGRIALGKAMFYELVGHTEEENLA</sequence>
<dbReference type="PIRSF" id="PIRSF016578">
    <property type="entry name" value="HsaA"/>
    <property type="match status" value="1"/>
</dbReference>
<dbReference type="Pfam" id="PF02770">
    <property type="entry name" value="Acyl-CoA_dh_M"/>
    <property type="match status" value="1"/>
</dbReference>
<dbReference type="InterPro" id="IPR006091">
    <property type="entry name" value="Acyl-CoA_Oxase/DH_mid-dom"/>
</dbReference>
<evidence type="ECO:0000259" key="4">
    <source>
        <dbReference type="Pfam" id="PF02771"/>
    </source>
</evidence>
<dbReference type="GO" id="GO:0006552">
    <property type="term" value="P:L-leucine catabolic process"/>
    <property type="evidence" value="ECO:0007669"/>
    <property type="project" value="TreeGrafter"/>
</dbReference>
<accession>A0AA92QAM4</accession>
<feature type="domain" description="Acyl-CoA oxidase/dehydrogenase middle" evidence="3">
    <location>
        <begin position="125"/>
        <end position="217"/>
    </location>
</feature>
<dbReference type="EMBL" id="CP051169">
    <property type="protein sequence ID" value="QOK96118.1"/>
    <property type="molecule type" value="Genomic_DNA"/>
</dbReference>
<evidence type="ECO:0000256" key="2">
    <source>
        <dbReference type="SAM" id="Phobius"/>
    </source>
</evidence>
<gene>
    <name evidence="5" type="ORF">HF909_06585</name>
</gene>
<evidence type="ECO:0000313" key="6">
    <source>
        <dbReference type="Proteomes" id="UP000593970"/>
    </source>
</evidence>
<dbReference type="InterPro" id="IPR036250">
    <property type="entry name" value="AcylCo_DH-like_C"/>
</dbReference>
<dbReference type="PANTHER" id="PTHR43884">
    <property type="entry name" value="ACYL-COA DEHYDROGENASE"/>
    <property type="match status" value="1"/>
</dbReference>
<protein>
    <submittedName>
        <fullName evidence="5">Acyl-CoA/acyl-ACP dehydrogenase</fullName>
    </submittedName>
</protein>
<evidence type="ECO:0000313" key="5">
    <source>
        <dbReference type="EMBL" id="QOK96118.1"/>
    </source>
</evidence>
<dbReference type="Gene3D" id="2.40.110.10">
    <property type="entry name" value="Butyryl-CoA Dehydrogenase, subunit A, domain 2"/>
    <property type="match status" value="1"/>
</dbReference>
<evidence type="ECO:0000256" key="1">
    <source>
        <dbReference type="ARBA" id="ARBA00022630"/>
    </source>
</evidence>
<dbReference type="InterPro" id="IPR009100">
    <property type="entry name" value="AcylCoA_DH/oxidase_NM_dom_sf"/>
</dbReference>
<dbReference type="Pfam" id="PF02771">
    <property type="entry name" value="Acyl-CoA_dh_N"/>
    <property type="match status" value="1"/>
</dbReference>
<keyword evidence="1" id="KW-0285">Flavoprotein</keyword>
<dbReference type="InterPro" id="IPR046373">
    <property type="entry name" value="Acyl-CoA_Oxase/DH_mid-dom_sf"/>
</dbReference>
<name>A0AA92QAM4_RALSL</name>
<dbReference type="Proteomes" id="UP000593970">
    <property type="component" value="Chromosome"/>
</dbReference>